<reference evidence="2 3" key="1">
    <citation type="journal article" date="2018" name="Nat. Ecol. Evol.">
        <title>Pezizomycetes genomes reveal the molecular basis of ectomycorrhizal truffle lifestyle.</title>
        <authorList>
            <person name="Murat C."/>
            <person name="Payen T."/>
            <person name="Noel B."/>
            <person name="Kuo A."/>
            <person name="Morin E."/>
            <person name="Chen J."/>
            <person name="Kohler A."/>
            <person name="Krizsan K."/>
            <person name="Balestrini R."/>
            <person name="Da Silva C."/>
            <person name="Montanini B."/>
            <person name="Hainaut M."/>
            <person name="Levati E."/>
            <person name="Barry K.W."/>
            <person name="Belfiori B."/>
            <person name="Cichocki N."/>
            <person name="Clum A."/>
            <person name="Dockter R.B."/>
            <person name="Fauchery L."/>
            <person name="Guy J."/>
            <person name="Iotti M."/>
            <person name="Le Tacon F."/>
            <person name="Lindquist E.A."/>
            <person name="Lipzen A."/>
            <person name="Malagnac F."/>
            <person name="Mello A."/>
            <person name="Molinier V."/>
            <person name="Miyauchi S."/>
            <person name="Poulain J."/>
            <person name="Riccioni C."/>
            <person name="Rubini A."/>
            <person name="Sitrit Y."/>
            <person name="Splivallo R."/>
            <person name="Traeger S."/>
            <person name="Wang M."/>
            <person name="Zifcakova L."/>
            <person name="Wipf D."/>
            <person name="Zambonelli A."/>
            <person name="Paolocci F."/>
            <person name="Nowrousian M."/>
            <person name="Ottonello S."/>
            <person name="Baldrian P."/>
            <person name="Spatafora J.W."/>
            <person name="Henrissat B."/>
            <person name="Nagy L.G."/>
            <person name="Aury J.M."/>
            <person name="Wincker P."/>
            <person name="Grigoriev I.V."/>
            <person name="Bonfante P."/>
            <person name="Martin F.M."/>
        </authorList>
    </citation>
    <scope>NUCLEOTIDE SEQUENCE [LARGE SCALE GENOMIC DNA]</scope>
    <source>
        <strain evidence="2 3">RN42</strain>
    </source>
</reference>
<sequence length="167" mass="17090">MLPTTRNIDNTGGSTYNATTGSSTASPAGATMASNNSVPSDTKSIPAPQLSGRPLRSAAANPSHGQSGSLLSSGTTSIPSKPAPVGSAPLNPPIQTTLLATNPVVPTPPNSNTAQPPVDPTQTSTQVWNQNNGTKWEPEPDAATSPVTCIGADSTFWWTTRTKLARN</sequence>
<organism evidence="2 3">
    <name type="scientific">Ascobolus immersus RN42</name>
    <dbReference type="NCBI Taxonomy" id="1160509"/>
    <lineage>
        <taxon>Eukaryota</taxon>
        <taxon>Fungi</taxon>
        <taxon>Dikarya</taxon>
        <taxon>Ascomycota</taxon>
        <taxon>Pezizomycotina</taxon>
        <taxon>Pezizomycetes</taxon>
        <taxon>Pezizales</taxon>
        <taxon>Ascobolaceae</taxon>
        <taxon>Ascobolus</taxon>
    </lineage>
</organism>
<evidence type="ECO:0000256" key="1">
    <source>
        <dbReference type="SAM" id="MobiDB-lite"/>
    </source>
</evidence>
<feature type="compositionally biased region" description="Polar residues" evidence="1">
    <location>
        <begin position="120"/>
        <end position="134"/>
    </location>
</feature>
<keyword evidence="3" id="KW-1185">Reference proteome</keyword>
<feature type="compositionally biased region" description="Low complexity" evidence="1">
    <location>
        <begin position="67"/>
        <end position="77"/>
    </location>
</feature>
<dbReference type="EMBL" id="ML119655">
    <property type="protein sequence ID" value="RPA85154.1"/>
    <property type="molecule type" value="Genomic_DNA"/>
</dbReference>
<name>A0A3N4IU84_ASCIM</name>
<accession>A0A3N4IU84</accession>
<gene>
    <name evidence="2" type="ORF">BJ508DRAFT_13655</name>
</gene>
<dbReference type="AlphaFoldDB" id="A0A3N4IU84"/>
<protein>
    <submittedName>
        <fullName evidence="2">Uncharacterized protein</fullName>
    </submittedName>
</protein>
<feature type="compositionally biased region" description="Polar residues" evidence="1">
    <location>
        <begin position="1"/>
        <end position="43"/>
    </location>
</feature>
<dbReference type="Proteomes" id="UP000275078">
    <property type="component" value="Unassembled WGS sequence"/>
</dbReference>
<evidence type="ECO:0000313" key="3">
    <source>
        <dbReference type="Proteomes" id="UP000275078"/>
    </source>
</evidence>
<feature type="compositionally biased region" description="Low complexity" evidence="1">
    <location>
        <begin position="96"/>
        <end position="114"/>
    </location>
</feature>
<evidence type="ECO:0000313" key="2">
    <source>
        <dbReference type="EMBL" id="RPA85154.1"/>
    </source>
</evidence>
<proteinExistence type="predicted"/>
<feature type="region of interest" description="Disordered" evidence="1">
    <location>
        <begin position="1"/>
        <end position="144"/>
    </location>
</feature>